<name>A0A0G0X4Y3_UNCKA</name>
<dbReference type="Proteomes" id="UP000034507">
    <property type="component" value="Unassembled WGS sequence"/>
</dbReference>
<proteinExistence type="predicted"/>
<organism evidence="1 2">
    <name type="scientific">candidate division WWE3 bacterium GW2011_GWC1_41_7</name>
    <dbReference type="NCBI Taxonomy" id="1619119"/>
    <lineage>
        <taxon>Bacteria</taxon>
        <taxon>Katanobacteria</taxon>
    </lineage>
</organism>
<protein>
    <submittedName>
        <fullName evidence="1">Uncharacterized protein</fullName>
    </submittedName>
</protein>
<evidence type="ECO:0000313" key="2">
    <source>
        <dbReference type="Proteomes" id="UP000034507"/>
    </source>
</evidence>
<dbReference type="AlphaFoldDB" id="A0A0G0X4Y3"/>
<reference evidence="1 2" key="1">
    <citation type="journal article" date="2015" name="Nature">
        <title>rRNA introns, odd ribosomes, and small enigmatic genomes across a large radiation of phyla.</title>
        <authorList>
            <person name="Brown C.T."/>
            <person name="Hug L.A."/>
            <person name="Thomas B.C."/>
            <person name="Sharon I."/>
            <person name="Castelle C.J."/>
            <person name="Singh A."/>
            <person name="Wilkins M.J."/>
            <person name="Williams K.H."/>
            <person name="Banfield J.F."/>
        </authorList>
    </citation>
    <scope>NUCLEOTIDE SEQUENCE [LARGE SCALE GENOMIC DNA]</scope>
</reference>
<sequence length="135" mass="15003">MNWVMGLLERKKKELRASPRSLGSRFADGHHVFGETDGMVVNYDLNDHVSTAILNPSWTGVLMVGATEPDVAPDASSLVVIEDGIPFEYLLNARYEVTSQGHRLMPPSDIVEFASPVVWTPERAPLHTPFQLFGR</sequence>
<dbReference type="EMBL" id="LCBX01000033">
    <property type="protein sequence ID" value="KKS20045.1"/>
    <property type="molecule type" value="Genomic_DNA"/>
</dbReference>
<accession>A0A0G0X4Y3</accession>
<comment type="caution">
    <text evidence="1">The sequence shown here is derived from an EMBL/GenBank/DDBJ whole genome shotgun (WGS) entry which is preliminary data.</text>
</comment>
<gene>
    <name evidence="1" type="ORF">UU77_C0033G0001</name>
</gene>
<evidence type="ECO:0000313" key="1">
    <source>
        <dbReference type="EMBL" id="KKS20045.1"/>
    </source>
</evidence>